<dbReference type="SMART" id="SM00256">
    <property type="entry name" value="FBOX"/>
    <property type="match status" value="1"/>
</dbReference>
<gene>
    <name evidence="2" type="ORF">L227DRAFT_545873</name>
</gene>
<dbReference type="PROSITE" id="PS50181">
    <property type="entry name" value="FBOX"/>
    <property type="match status" value="1"/>
</dbReference>
<evidence type="ECO:0000313" key="2">
    <source>
        <dbReference type="EMBL" id="RPD61698.1"/>
    </source>
</evidence>
<dbReference type="InterPro" id="IPR036047">
    <property type="entry name" value="F-box-like_dom_sf"/>
</dbReference>
<dbReference type="InterPro" id="IPR001810">
    <property type="entry name" value="F-box_dom"/>
</dbReference>
<dbReference type="SUPFAM" id="SSF81383">
    <property type="entry name" value="F-box domain"/>
    <property type="match status" value="1"/>
</dbReference>
<keyword evidence="3" id="KW-1185">Reference proteome</keyword>
<protein>
    <recommendedName>
        <fullName evidence="1">F-box domain-containing protein</fullName>
    </recommendedName>
</protein>
<proteinExistence type="predicted"/>
<dbReference type="EMBL" id="ML122261">
    <property type="protein sequence ID" value="RPD61698.1"/>
    <property type="molecule type" value="Genomic_DNA"/>
</dbReference>
<dbReference type="STRING" id="1328759.A0A5C2SEJ6"/>
<dbReference type="Pfam" id="PF00646">
    <property type="entry name" value="F-box"/>
    <property type="match status" value="1"/>
</dbReference>
<dbReference type="CDD" id="cd09917">
    <property type="entry name" value="F-box_SF"/>
    <property type="match status" value="1"/>
</dbReference>
<name>A0A5C2SEJ6_9APHY</name>
<sequence>MARFDQLPSELLSSILCYLHFLDVLRCRQVCLRLKHAVDGDVRMQYKVELGAAGMEDELHSTLTASERLAVLRKRQHAWKELAWLSQEDITAPEGSVLWELYGGVFARDENRRTLHFAQLPSQLRRIEGRKWALEDIGMRITDFGIDPAQDLLVIVEEVQQGSQCRFHLKSMTTGKAHPMATSEILAHRPENSVFNTYSIQTSNEHLAVLLTRMTGDDAVRESELMVWNWKTGSMIMNVAGEDMNSFVFLTPNHILLLTFRHSVNGAIYAYAPEPCLAVLDLDPAHPNSEPILMTDIDYLCAFTYPDLGEESDVIEMVLRADPGPGWLPSPSLAVPFSVSSENRLLVVTLQVMHGLRNISTLLSFIPSSTLLSAINSLAPGERCRTFAWEEWGPDGSRLILASPRFSFDMPCYVYGTAFAMHRQTRDTLPFSLTIVHLDFNQLACRRALSDENEDDQALITEPTTLTGRARDIFEGKVTTSCPYFHREVVVTGKKDEGRLVFDELLLGEDSLILVSGEAVNAEPFYRVLTF</sequence>
<dbReference type="Proteomes" id="UP000313359">
    <property type="component" value="Unassembled WGS sequence"/>
</dbReference>
<feature type="domain" description="F-box" evidence="1">
    <location>
        <begin position="1"/>
        <end position="49"/>
    </location>
</feature>
<dbReference type="OrthoDB" id="2741279at2759"/>
<reference evidence="2" key="1">
    <citation type="journal article" date="2018" name="Genome Biol. Evol.">
        <title>Genomics and development of Lentinus tigrinus, a white-rot wood-decaying mushroom with dimorphic fruiting bodies.</title>
        <authorList>
            <person name="Wu B."/>
            <person name="Xu Z."/>
            <person name="Knudson A."/>
            <person name="Carlson A."/>
            <person name="Chen N."/>
            <person name="Kovaka S."/>
            <person name="LaButti K."/>
            <person name="Lipzen A."/>
            <person name="Pennachio C."/>
            <person name="Riley R."/>
            <person name="Schakwitz W."/>
            <person name="Umezawa K."/>
            <person name="Ohm R.A."/>
            <person name="Grigoriev I.V."/>
            <person name="Nagy L.G."/>
            <person name="Gibbons J."/>
            <person name="Hibbett D."/>
        </authorList>
    </citation>
    <scope>NUCLEOTIDE SEQUENCE [LARGE SCALE GENOMIC DNA]</scope>
    <source>
        <strain evidence="2">ALCF2SS1-6</strain>
    </source>
</reference>
<evidence type="ECO:0000259" key="1">
    <source>
        <dbReference type="PROSITE" id="PS50181"/>
    </source>
</evidence>
<organism evidence="2 3">
    <name type="scientific">Lentinus tigrinus ALCF2SS1-6</name>
    <dbReference type="NCBI Taxonomy" id="1328759"/>
    <lineage>
        <taxon>Eukaryota</taxon>
        <taxon>Fungi</taxon>
        <taxon>Dikarya</taxon>
        <taxon>Basidiomycota</taxon>
        <taxon>Agaricomycotina</taxon>
        <taxon>Agaricomycetes</taxon>
        <taxon>Polyporales</taxon>
        <taxon>Polyporaceae</taxon>
        <taxon>Lentinus</taxon>
    </lineage>
</organism>
<dbReference type="Gene3D" id="1.20.1280.50">
    <property type="match status" value="1"/>
</dbReference>
<accession>A0A5C2SEJ6</accession>
<evidence type="ECO:0000313" key="3">
    <source>
        <dbReference type="Proteomes" id="UP000313359"/>
    </source>
</evidence>
<dbReference type="AlphaFoldDB" id="A0A5C2SEJ6"/>